<dbReference type="STRING" id="1035.BN961_00396"/>
<dbReference type="PANTHER" id="PTHR11795:SF442">
    <property type="entry name" value="ABC TRANSPORTER ATP-BINDING PROTEIN"/>
    <property type="match status" value="1"/>
</dbReference>
<dbReference type="OrthoDB" id="8126477at2"/>
<evidence type="ECO:0000256" key="1">
    <source>
        <dbReference type="ARBA" id="ARBA00004651"/>
    </source>
</evidence>
<dbReference type="PANTHER" id="PTHR11795">
    <property type="entry name" value="BRANCHED-CHAIN AMINO ACID TRANSPORT SYSTEM PERMEASE PROTEIN LIVH"/>
    <property type="match status" value="1"/>
</dbReference>
<evidence type="ECO:0000256" key="4">
    <source>
        <dbReference type="ARBA" id="ARBA00022692"/>
    </source>
</evidence>
<reference evidence="10 11" key="1">
    <citation type="journal article" date="2014" name="Genome Announc.">
        <title>Genome Sequence of Afipia felis Strain 76713, Isolated in Hospital Water Using an Amoeba Co-Culture Procedure.</title>
        <authorList>
            <person name="Benamar S."/>
            <person name="La Scola B."/>
            <person name="Croce O."/>
        </authorList>
    </citation>
    <scope>NUCLEOTIDE SEQUENCE [LARGE SCALE GENOMIC DNA]</scope>
    <source>
        <strain evidence="10 11">76713</strain>
    </source>
</reference>
<protein>
    <submittedName>
        <fullName evidence="10">LIV-I protein H</fullName>
    </submittedName>
</protein>
<feature type="transmembrane region" description="Helical" evidence="9">
    <location>
        <begin position="267"/>
        <end position="288"/>
    </location>
</feature>
<dbReference type="Proteomes" id="UP000035762">
    <property type="component" value="Unassembled WGS sequence"/>
</dbReference>
<evidence type="ECO:0000256" key="9">
    <source>
        <dbReference type="SAM" id="Phobius"/>
    </source>
</evidence>
<gene>
    <name evidence="10" type="primary">livH_2</name>
    <name evidence="10" type="ORF">BN961_00396</name>
</gene>
<keyword evidence="11" id="KW-1185">Reference proteome</keyword>
<evidence type="ECO:0000256" key="5">
    <source>
        <dbReference type="ARBA" id="ARBA00022970"/>
    </source>
</evidence>
<evidence type="ECO:0000313" key="11">
    <source>
        <dbReference type="Proteomes" id="UP000035762"/>
    </source>
</evidence>
<keyword evidence="6 9" id="KW-1133">Transmembrane helix</keyword>
<comment type="similarity">
    <text evidence="8">Belongs to the binding-protein-dependent transport system permease family. LivHM subfamily.</text>
</comment>
<feature type="transmembrane region" description="Helical" evidence="9">
    <location>
        <begin position="231"/>
        <end position="255"/>
    </location>
</feature>
<dbReference type="InterPro" id="IPR001851">
    <property type="entry name" value="ABC_transp_permease"/>
</dbReference>
<evidence type="ECO:0000256" key="7">
    <source>
        <dbReference type="ARBA" id="ARBA00023136"/>
    </source>
</evidence>
<dbReference type="AlphaFoldDB" id="A0A090MHA6"/>
<keyword evidence="3" id="KW-1003">Cell membrane</keyword>
<keyword evidence="2" id="KW-0813">Transport</keyword>
<feature type="transmembrane region" description="Helical" evidence="9">
    <location>
        <begin position="67"/>
        <end position="89"/>
    </location>
</feature>
<feature type="transmembrane region" description="Helical" evidence="9">
    <location>
        <begin position="194"/>
        <end position="219"/>
    </location>
</feature>
<evidence type="ECO:0000256" key="6">
    <source>
        <dbReference type="ARBA" id="ARBA00022989"/>
    </source>
</evidence>
<dbReference type="GO" id="GO:0022857">
    <property type="term" value="F:transmembrane transporter activity"/>
    <property type="evidence" value="ECO:0007669"/>
    <property type="project" value="InterPro"/>
</dbReference>
<evidence type="ECO:0000256" key="2">
    <source>
        <dbReference type="ARBA" id="ARBA00022448"/>
    </source>
</evidence>
<dbReference type="EMBL" id="CCAZ020000001">
    <property type="protein sequence ID" value="CEG07015.1"/>
    <property type="molecule type" value="Genomic_DNA"/>
</dbReference>
<feature type="transmembrane region" description="Helical" evidence="9">
    <location>
        <begin position="12"/>
        <end position="30"/>
    </location>
</feature>
<feature type="transmembrane region" description="Helical" evidence="9">
    <location>
        <begin position="42"/>
        <end position="61"/>
    </location>
</feature>
<evidence type="ECO:0000256" key="3">
    <source>
        <dbReference type="ARBA" id="ARBA00022475"/>
    </source>
</evidence>
<proteinExistence type="inferred from homology"/>
<dbReference type="InterPro" id="IPR052157">
    <property type="entry name" value="BCAA_transport_permease"/>
</dbReference>
<keyword evidence="4 9" id="KW-0812">Transmembrane</keyword>
<name>A0A090MHA6_AFIFE</name>
<dbReference type="GO" id="GO:0006865">
    <property type="term" value="P:amino acid transport"/>
    <property type="evidence" value="ECO:0007669"/>
    <property type="project" value="UniProtKB-KW"/>
</dbReference>
<dbReference type="CDD" id="cd06582">
    <property type="entry name" value="TM_PBP1_LivH_like"/>
    <property type="match status" value="1"/>
</dbReference>
<dbReference type="RefSeq" id="WP_048755628.1">
    <property type="nucleotide sequence ID" value="NZ_CCAZ020000001.1"/>
</dbReference>
<sequence>MQGVVDVILGGAFHAAILFLVAAGLQLVFGVQKIINLACGSFYALGAYFGITAVGVAMSFGLPAVTFFPVLIVAGLLIGLVGFPIERVLRAVYRRDESYQLLITFGLLLMFQDVFRFSWGATPRTMDNAYLVYGVADVLGVRVPTYNLLVIAASIGIAMTLGLFLQRTRTGRIVRATAENRDMAEGLGVNVSKVFALVFTVGCMLGTVGGALVVPSSAASLEMAVELVVEAFAVVVIGGLGSMSGALVGALIVGMMRAVSIAIMPEMELLSVYLVVVAILILKPAGLFGKVTA</sequence>
<dbReference type="GO" id="GO:0005886">
    <property type="term" value="C:plasma membrane"/>
    <property type="evidence" value="ECO:0007669"/>
    <property type="project" value="UniProtKB-SubCell"/>
</dbReference>
<comment type="caution">
    <text evidence="10">The sequence shown here is derived from an EMBL/GenBank/DDBJ whole genome shotgun (WGS) entry which is preliminary data.</text>
</comment>
<feature type="transmembrane region" description="Helical" evidence="9">
    <location>
        <begin position="101"/>
        <end position="119"/>
    </location>
</feature>
<keyword evidence="7 9" id="KW-0472">Membrane</keyword>
<organism evidence="10 11">
    <name type="scientific">Afipia felis</name>
    <name type="common">Cat scratch disease bacillus</name>
    <dbReference type="NCBI Taxonomy" id="1035"/>
    <lineage>
        <taxon>Bacteria</taxon>
        <taxon>Pseudomonadati</taxon>
        <taxon>Pseudomonadota</taxon>
        <taxon>Alphaproteobacteria</taxon>
        <taxon>Hyphomicrobiales</taxon>
        <taxon>Nitrobacteraceae</taxon>
        <taxon>Afipia</taxon>
    </lineage>
</organism>
<dbReference type="Pfam" id="PF02653">
    <property type="entry name" value="BPD_transp_2"/>
    <property type="match status" value="1"/>
</dbReference>
<accession>A0A090MHA6</accession>
<comment type="subcellular location">
    <subcellularLocation>
        <location evidence="1">Cell membrane</location>
        <topology evidence="1">Multi-pass membrane protein</topology>
    </subcellularLocation>
</comment>
<evidence type="ECO:0000256" key="8">
    <source>
        <dbReference type="ARBA" id="ARBA00037998"/>
    </source>
</evidence>
<evidence type="ECO:0000313" key="10">
    <source>
        <dbReference type="EMBL" id="CEG07015.1"/>
    </source>
</evidence>
<feature type="transmembrane region" description="Helical" evidence="9">
    <location>
        <begin position="146"/>
        <end position="165"/>
    </location>
</feature>
<keyword evidence="5" id="KW-0029">Amino-acid transport</keyword>